<reference evidence="2 3" key="1">
    <citation type="submission" date="2018-03" db="EMBL/GenBank/DDBJ databases">
        <title>Sequencing of reference strains of Xanthomonas.</title>
        <authorList>
            <person name="Studholme D.J."/>
            <person name="Vicente J."/>
            <person name="Sarris P."/>
        </authorList>
    </citation>
    <scope>NUCLEOTIDE SEQUENCE [LARGE SCALE GENOMIC DNA]</scope>
    <source>
        <strain evidence="2 3">WHRI 5232</strain>
    </source>
</reference>
<proteinExistence type="predicted"/>
<dbReference type="EMBL" id="PYJH01000014">
    <property type="protein sequence ID" value="PUE94267.1"/>
    <property type="molecule type" value="Genomic_DNA"/>
</dbReference>
<sequence length="161" mass="17392">MTNFARCYMNCEGKGGVVKSCKIATGARCTSRLWSCRVGRYDQQAQTPAFGQCMRAAHGVATWPCTPPTMTLHLPSCFTDRSTSRQSPAAKGDPSPSSRNHHVAPRLSGRHVALVSRWNHGPRARKPRQCGLRPSPSAHIAAIPRGNRQAAESCARSTPAA</sequence>
<evidence type="ECO:0000313" key="2">
    <source>
        <dbReference type="EMBL" id="PUE94267.1"/>
    </source>
</evidence>
<evidence type="ECO:0000313" key="3">
    <source>
        <dbReference type="Proteomes" id="UP000251513"/>
    </source>
</evidence>
<protein>
    <submittedName>
        <fullName evidence="2">Uncharacterized protein</fullName>
    </submittedName>
</protein>
<organism evidence="2 3">
    <name type="scientific">Xanthomonas campestris pv. malvacearum</name>
    <dbReference type="NCBI Taxonomy" id="86040"/>
    <lineage>
        <taxon>Bacteria</taxon>
        <taxon>Pseudomonadati</taxon>
        <taxon>Pseudomonadota</taxon>
        <taxon>Gammaproteobacteria</taxon>
        <taxon>Lysobacterales</taxon>
        <taxon>Lysobacteraceae</taxon>
        <taxon>Xanthomonas</taxon>
    </lineage>
</organism>
<name>A0AA44Z2T8_XANCM</name>
<gene>
    <name evidence="2" type="ORF">C7T86_09025</name>
</gene>
<feature type="region of interest" description="Disordered" evidence="1">
    <location>
        <begin position="77"/>
        <end position="161"/>
    </location>
</feature>
<evidence type="ECO:0000256" key="1">
    <source>
        <dbReference type="SAM" id="MobiDB-lite"/>
    </source>
</evidence>
<dbReference type="Proteomes" id="UP000251513">
    <property type="component" value="Unassembled WGS sequence"/>
</dbReference>
<dbReference type="AlphaFoldDB" id="A0AA44Z2T8"/>
<comment type="caution">
    <text evidence="2">The sequence shown here is derived from an EMBL/GenBank/DDBJ whole genome shotgun (WGS) entry which is preliminary data.</text>
</comment>
<accession>A0AA44Z2T8</accession>